<feature type="domain" description="Cyclic nucleotide-binding" evidence="16">
    <location>
        <begin position="404"/>
        <end position="524"/>
    </location>
</feature>
<dbReference type="PROSITE" id="PS51490">
    <property type="entry name" value="KHA"/>
    <property type="match status" value="1"/>
</dbReference>
<dbReference type="Gramene" id="KVH93492">
    <property type="protein sequence ID" value="KVH93492"/>
    <property type="gene ID" value="Ccrd_004456"/>
</dbReference>
<feature type="domain" description="KHA" evidence="17">
    <location>
        <begin position="757"/>
        <end position="832"/>
    </location>
</feature>
<dbReference type="InterPro" id="IPR036770">
    <property type="entry name" value="Ankyrin_rpt-contain_sf"/>
</dbReference>
<keyword evidence="12 14" id="KW-0407">Ion channel</keyword>
<feature type="transmembrane region" description="Helical" evidence="14">
    <location>
        <begin position="119"/>
        <end position="142"/>
    </location>
</feature>
<keyword evidence="4 14" id="KW-0633">Potassium transport</keyword>
<evidence type="ECO:0000256" key="15">
    <source>
        <dbReference type="SAM" id="MobiDB-lite"/>
    </source>
</evidence>
<dbReference type="EMBL" id="LEKV01004757">
    <property type="protein sequence ID" value="KVH93492.1"/>
    <property type="molecule type" value="Genomic_DNA"/>
</dbReference>
<feature type="transmembrane region" description="Helical" evidence="14">
    <location>
        <begin position="221"/>
        <end position="250"/>
    </location>
</feature>
<dbReference type="GO" id="GO:0009737">
    <property type="term" value="P:response to abscisic acid"/>
    <property type="evidence" value="ECO:0007669"/>
    <property type="project" value="EnsemblPlants"/>
</dbReference>
<dbReference type="Gene3D" id="1.10.287.70">
    <property type="match status" value="1"/>
</dbReference>
<evidence type="ECO:0000256" key="9">
    <source>
        <dbReference type="ARBA" id="ARBA00022989"/>
    </source>
</evidence>
<dbReference type="InterPro" id="IPR018490">
    <property type="entry name" value="cNMP-bd_dom_sf"/>
</dbReference>
<feature type="repeat" description="ANK" evidence="13">
    <location>
        <begin position="665"/>
        <end position="697"/>
    </location>
</feature>
<keyword evidence="10 14" id="KW-0406">Ion transport</keyword>
<dbReference type="Pfam" id="PF00520">
    <property type="entry name" value="Ion_trans"/>
    <property type="match status" value="1"/>
</dbReference>
<evidence type="ECO:0000256" key="7">
    <source>
        <dbReference type="ARBA" id="ARBA00022882"/>
    </source>
</evidence>
<dbReference type="SUPFAM" id="SSF81324">
    <property type="entry name" value="Voltage-gated potassium channels"/>
    <property type="match status" value="1"/>
</dbReference>
<feature type="region of interest" description="Disordered" evidence="15">
    <location>
        <begin position="19"/>
        <end position="41"/>
    </location>
</feature>
<evidence type="ECO:0000259" key="17">
    <source>
        <dbReference type="PROSITE" id="PS51490"/>
    </source>
</evidence>
<comment type="function">
    <text evidence="14">Potassium channel.</text>
</comment>
<organism evidence="18 19">
    <name type="scientific">Cynara cardunculus var. scolymus</name>
    <name type="common">Globe artichoke</name>
    <name type="synonym">Cynara scolymus</name>
    <dbReference type="NCBI Taxonomy" id="59895"/>
    <lineage>
        <taxon>Eukaryota</taxon>
        <taxon>Viridiplantae</taxon>
        <taxon>Streptophyta</taxon>
        <taxon>Embryophyta</taxon>
        <taxon>Tracheophyta</taxon>
        <taxon>Spermatophyta</taxon>
        <taxon>Magnoliopsida</taxon>
        <taxon>eudicotyledons</taxon>
        <taxon>Gunneridae</taxon>
        <taxon>Pentapetalae</taxon>
        <taxon>asterids</taxon>
        <taxon>campanulids</taxon>
        <taxon>Asterales</taxon>
        <taxon>Asteraceae</taxon>
        <taxon>Carduoideae</taxon>
        <taxon>Cardueae</taxon>
        <taxon>Carduinae</taxon>
        <taxon>Cynara</taxon>
    </lineage>
</organism>
<dbReference type="GO" id="GO:0005242">
    <property type="term" value="F:inward rectifier potassium channel activity"/>
    <property type="evidence" value="ECO:0007669"/>
    <property type="project" value="EnsemblPlants"/>
</dbReference>
<dbReference type="Pfam" id="PF12796">
    <property type="entry name" value="Ank_2"/>
    <property type="match status" value="1"/>
</dbReference>
<dbReference type="PROSITE" id="PS50297">
    <property type="entry name" value="ANK_REP_REGION"/>
    <property type="match status" value="2"/>
</dbReference>
<dbReference type="GO" id="GO:0034702">
    <property type="term" value="C:monoatomic ion channel complex"/>
    <property type="evidence" value="ECO:0007669"/>
    <property type="project" value="UniProtKB-KW"/>
</dbReference>
<dbReference type="InterPro" id="IPR021789">
    <property type="entry name" value="KHA_dom"/>
</dbReference>
<dbReference type="CDD" id="cd00038">
    <property type="entry name" value="CAP_ED"/>
    <property type="match status" value="1"/>
</dbReference>
<dbReference type="OMA" id="LKHACNI"/>
<dbReference type="GO" id="GO:0042391">
    <property type="term" value="P:regulation of membrane potential"/>
    <property type="evidence" value="ECO:0007669"/>
    <property type="project" value="EnsemblPlants"/>
</dbReference>
<dbReference type="Pfam" id="PF00027">
    <property type="entry name" value="cNMP_binding"/>
    <property type="match status" value="1"/>
</dbReference>
<evidence type="ECO:0000256" key="12">
    <source>
        <dbReference type="ARBA" id="ARBA00023303"/>
    </source>
</evidence>
<dbReference type="InterPro" id="IPR045319">
    <property type="entry name" value="KAT/AKT"/>
</dbReference>
<dbReference type="Gene3D" id="2.60.120.10">
    <property type="entry name" value="Jelly Rolls"/>
    <property type="match status" value="1"/>
</dbReference>
<evidence type="ECO:0000256" key="13">
    <source>
        <dbReference type="PROSITE-ProRule" id="PRU00023"/>
    </source>
</evidence>
<dbReference type="AlphaFoldDB" id="A0A124SCD9"/>
<keyword evidence="5 14" id="KW-0812">Transmembrane</keyword>
<comment type="subunit">
    <text evidence="14">The potassium channel is composed of a homo- or heterotetrameric complex of pore-forming subunits.</text>
</comment>
<dbReference type="FunFam" id="1.10.287.70:FF:000123">
    <property type="entry name" value="Potassium channel KAT3"/>
    <property type="match status" value="1"/>
</dbReference>
<feature type="transmembrane region" description="Helical" evidence="14">
    <location>
        <begin position="302"/>
        <end position="320"/>
    </location>
</feature>
<comment type="subcellular location">
    <subcellularLocation>
        <location evidence="1 14">Membrane</location>
        <topology evidence="1 14">Multi-pass membrane protein</topology>
    </subcellularLocation>
</comment>
<evidence type="ECO:0000256" key="10">
    <source>
        <dbReference type="ARBA" id="ARBA00023065"/>
    </source>
</evidence>
<dbReference type="InterPro" id="IPR000595">
    <property type="entry name" value="cNMP-bd_dom"/>
</dbReference>
<keyword evidence="3 14" id="KW-0813">Transport</keyword>
<dbReference type="Pfam" id="PF11834">
    <property type="entry name" value="KHA"/>
    <property type="match status" value="1"/>
</dbReference>
<evidence type="ECO:0000256" key="2">
    <source>
        <dbReference type="ARBA" id="ARBA00007929"/>
    </source>
</evidence>
<protein>
    <recommendedName>
        <fullName evidence="14">Potassium channel</fullName>
    </recommendedName>
</protein>
<dbReference type="InterPro" id="IPR002110">
    <property type="entry name" value="Ankyrin_rpt"/>
</dbReference>
<dbReference type="GO" id="GO:0042802">
    <property type="term" value="F:identical protein binding"/>
    <property type="evidence" value="ECO:0007669"/>
    <property type="project" value="EnsemblPlants"/>
</dbReference>
<dbReference type="InterPro" id="IPR014710">
    <property type="entry name" value="RmlC-like_jellyroll"/>
</dbReference>
<evidence type="ECO:0000256" key="5">
    <source>
        <dbReference type="ARBA" id="ARBA00022692"/>
    </source>
</evidence>
<dbReference type="SMART" id="SM00248">
    <property type="entry name" value="ANK"/>
    <property type="match status" value="4"/>
</dbReference>
<evidence type="ECO:0000256" key="6">
    <source>
        <dbReference type="ARBA" id="ARBA00022826"/>
    </source>
</evidence>
<feature type="transmembrane region" description="Helical" evidence="14">
    <location>
        <begin position="177"/>
        <end position="200"/>
    </location>
</feature>
<comment type="caution">
    <text evidence="18">The sequence shown here is derived from an EMBL/GenBank/DDBJ whole genome shotgun (WGS) entry which is preliminary data.</text>
</comment>
<feature type="repeat" description="ANK" evidence="13">
    <location>
        <begin position="583"/>
        <end position="601"/>
    </location>
</feature>
<dbReference type="Gene3D" id="1.25.40.20">
    <property type="entry name" value="Ankyrin repeat-containing domain"/>
    <property type="match status" value="1"/>
</dbReference>
<keyword evidence="7 14" id="KW-0851">Voltage-gated channel</keyword>
<reference evidence="18 19" key="1">
    <citation type="journal article" date="2016" name="Sci. Rep.">
        <title>The genome sequence of the outbreeding globe artichoke constructed de novo incorporating a phase-aware low-pass sequencing strategy of F1 progeny.</title>
        <authorList>
            <person name="Scaglione D."/>
            <person name="Reyes-Chin-Wo S."/>
            <person name="Acquadro A."/>
            <person name="Froenicke L."/>
            <person name="Portis E."/>
            <person name="Beitel C."/>
            <person name="Tirone M."/>
            <person name="Mauro R."/>
            <person name="Lo Monaco A."/>
            <person name="Mauromicale G."/>
            <person name="Faccioli P."/>
            <person name="Cattivelli L."/>
            <person name="Rieseberg L."/>
            <person name="Michelmore R."/>
            <person name="Lanteri S."/>
        </authorList>
    </citation>
    <scope>NUCLEOTIDE SEQUENCE [LARGE SCALE GENOMIC DNA]</scope>
    <source>
        <strain evidence="18">2C</strain>
    </source>
</reference>
<keyword evidence="9 14" id="KW-1133">Transmembrane helix</keyword>
<keyword evidence="19" id="KW-1185">Reference proteome</keyword>
<evidence type="ECO:0000256" key="14">
    <source>
        <dbReference type="RuleBase" id="RU369015"/>
    </source>
</evidence>
<dbReference type="Proteomes" id="UP000243975">
    <property type="component" value="Unassembled WGS sequence"/>
</dbReference>
<evidence type="ECO:0000256" key="8">
    <source>
        <dbReference type="ARBA" id="ARBA00022958"/>
    </source>
</evidence>
<dbReference type="PRINTS" id="PR01415">
    <property type="entry name" value="ANKYRIN"/>
</dbReference>
<keyword evidence="8 14" id="KW-0630">Potassium</keyword>
<feature type="transmembrane region" description="Helical" evidence="14">
    <location>
        <begin position="270"/>
        <end position="290"/>
    </location>
</feature>
<dbReference type="Pfam" id="PF13637">
    <property type="entry name" value="Ank_4"/>
    <property type="match status" value="1"/>
</dbReference>
<dbReference type="PRINTS" id="PR01463">
    <property type="entry name" value="EAGCHANLFMLY"/>
</dbReference>
<dbReference type="PROSITE" id="PS50088">
    <property type="entry name" value="ANK_REPEAT"/>
    <property type="match status" value="2"/>
</dbReference>
<dbReference type="SUPFAM" id="SSF48403">
    <property type="entry name" value="Ankyrin repeat"/>
    <property type="match status" value="1"/>
</dbReference>
<dbReference type="PROSITE" id="PS50042">
    <property type="entry name" value="CNMP_BINDING_3"/>
    <property type="match status" value="1"/>
</dbReference>
<dbReference type="PANTHER" id="PTHR45743:SF21">
    <property type="entry name" value="POTASSIUM CHANNEL AKT2_3"/>
    <property type="match status" value="1"/>
</dbReference>
<dbReference type="InterPro" id="IPR003938">
    <property type="entry name" value="K_chnl_volt-dep_EAG/ELK/ERG"/>
</dbReference>
<accession>A0A124SCD9</accession>
<dbReference type="SMART" id="SM00100">
    <property type="entry name" value="cNMP"/>
    <property type="match status" value="1"/>
</dbReference>
<dbReference type="STRING" id="59895.A0A124SCD9"/>
<dbReference type="GO" id="GO:0005789">
    <property type="term" value="C:endoplasmic reticulum membrane"/>
    <property type="evidence" value="ECO:0007669"/>
    <property type="project" value="EnsemblPlants"/>
</dbReference>
<keyword evidence="6 14" id="KW-0631">Potassium channel</keyword>
<gene>
    <name evidence="18" type="ORF">Ccrd_004456</name>
</gene>
<dbReference type="SUPFAM" id="SSF51206">
    <property type="entry name" value="cAMP-binding domain-like"/>
    <property type="match status" value="1"/>
</dbReference>
<name>A0A124SCD9_CYNCS</name>
<sequence length="832" mass="94169">MEVKQPMFLTAYNNLYGSASSTENNKDRNRKTRKEKGWEDEEPLNLRNLSKVIIPPLGASSNYPQHHIHSKSTMIISPTDSKYRCWQTLMVAMVAYSVWTYPFEVAFLKSSAQSRKQLLIADFIVDLFFAVDIILTFFVAYIDPTTHLLVRDSKSIATRYISTWFLMDLASTLPFDLISYLFTGHHVSLPYSILGLLRFWRLRRVKQFFTRLEKDIRFNYFWVRCARLLCVTLFLVHCAGCIYYLLAVLYPHDGRTWIGSMNPNFREADIYILYISAIYWSITTMTTVGYGDLHAENAAEMVFIIFYMLFNLSLTAYIIGNMTNLVVEGTRRTMEFRNSIEAASSFVVRNRLPTRLKEQILAYMCLRFKAESLNQQQLIEQLPKTICKSIRQHLFMPTLERVYLFNGVSREILLLLVADMKAEYIPPREDVIIQNEAPDDVYIIVSGEVEIIECDPMEKEQVLGVLRSGDMFGEVGALCCRPQSFTYRTKILSQLLRLKTTALIEAMQTKQPDNVSILKNFLQHNKKLKDLDLGDLLLEGGEEGVDGDPNMSMNLLTVAGTGNAAFLDELLKARLDPDISDSKGRTPLHIAASKGHEEYMDGNTALWDAIASNHHSIFRILYHWASISDPFTAGELLCAAAKRNDLSVMKGLLKHGLLVDSKDHHGSTAIQIAVSENNIEMVKLLVLNGADVNDHTIKNKIPAENLKDYVAKREVGHQITVPDQDLVTKAASSGGRIREEKVERGILGKSQGQFVGRVSIYKGLPMVRRKISCTDAGKLIKLPSSLMELKIIAGEKFGFDATNSVVTDEDGAEIDTIEVIRDNDKLFIGEIP</sequence>
<evidence type="ECO:0000313" key="19">
    <source>
        <dbReference type="Proteomes" id="UP000243975"/>
    </source>
</evidence>
<evidence type="ECO:0000256" key="3">
    <source>
        <dbReference type="ARBA" id="ARBA00022448"/>
    </source>
</evidence>
<dbReference type="InterPro" id="IPR005821">
    <property type="entry name" value="Ion_trans_dom"/>
</dbReference>
<proteinExistence type="inferred from homology"/>
<evidence type="ECO:0000256" key="11">
    <source>
        <dbReference type="ARBA" id="ARBA00023136"/>
    </source>
</evidence>
<feature type="transmembrane region" description="Helical" evidence="14">
    <location>
        <begin position="86"/>
        <end position="107"/>
    </location>
</feature>
<evidence type="ECO:0000313" key="18">
    <source>
        <dbReference type="EMBL" id="KVH93492.1"/>
    </source>
</evidence>
<comment type="domain">
    <text evidence="14">The segment S4 is probably the voltage-sensor and is characterized by a series of positively charged amino acids. The pore-forming region H5 is enclosed by the transmembrane segments S5 and S6 in the Shaker-type (1P/6TM) and contains the GYGD signature motif which seems to be involved in potassium selectivity.</text>
</comment>
<comment type="domain">
    <text evidence="14">The KHA domain (rich in hydrophobic and acidic residues) present in the C-terminal part is likely to be important for tetramerization.</text>
</comment>
<comment type="similarity">
    <text evidence="2 14">Belongs to the potassium channel family. Plant (TC 1.A.1.4) subfamily.</text>
</comment>
<dbReference type="FunFam" id="2.60.120.10:FF:000074">
    <property type="entry name" value="Potassium channel KAT2"/>
    <property type="match status" value="1"/>
</dbReference>
<dbReference type="PANTHER" id="PTHR45743">
    <property type="entry name" value="POTASSIUM CHANNEL AKT1"/>
    <property type="match status" value="1"/>
</dbReference>
<keyword evidence="11 14" id="KW-0472">Membrane</keyword>
<evidence type="ECO:0000256" key="1">
    <source>
        <dbReference type="ARBA" id="ARBA00004141"/>
    </source>
</evidence>
<evidence type="ECO:0000256" key="4">
    <source>
        <dbReference type="ARBA" id="ARBA00022538"/>
    </source>
</evidence>
<evidence type="ECO:0000259" key="16">
    <source>
        <dbReference type="PROSITE" id="PS50042"/>
    </source>
</evidence>
<keyword evidence="13" id="KW-0040">ANK repeat</keyword>